<dbReference type="Pfam" id="PF12375">
    <property type="entry name" value="DUF3653"/>
    <property type="match status" value="1"/>
</dbReference>
<dbReference type="RefSeq" id="WP_230525130.1">
    <property type="nucleotide sequence ID" value="NZ_JAJGAK010000001.1"/>
</dbReference>
<reference evidence="1" key="1">
    <citation type="submission" date="2021-10" db="EMBL/GenBank/DDBJ databases">
        <authorList>
            <person name="Lyu M."/>
            <person name="Wang X."/>
            <person name="Meng X."/>
            <person name="Xu K."/>
        </authorList>
    </citation>
    <scope>NUCLEOTIDE SEQUENCE</scope>
    <source>
        <strain evidence="1">A6</strain>
    </source>
</reference>
<keyword evidence="2" id="KW-1185">Reference proteome</keyword>
<dbReference type="InterPro" id="IPR021077">
    <property type="entry name" value="Phage_phi-Lf_Orf112"/>
</dbReference>
<evidence type="ECO:0000313" key="2">
    <source>
        <dbReference type="Proteomes" id="UP001165293"/>
    </source>
</evidence>
<gene>
    <name evidence="1" type="ORF">LK996_00015</name>
</gene>
<organism evidence="1 2">
    <name type="scientific">Noviluteimonas lactosilytica</name>
    <dbReference type="NCBI Taxonomy" id="2888523"/>
    <lineage>
        <taxon>Bacteria</taxon>
        <taxon>Pseudomonadati</taxon>
        <taxon>Pseudomonadota</taxon>
        <taxon>Gammaproteobacteria</taxon>
        <taxon>Lysobacterales</taxon>
        <taxon>Lysobacteraceae</taxon>
        <taxon>Noviluteimonas</taxon>
    </lineage>
</organism>
<protein>
    <submittedName>
        <fullName evidence="1">Phage protein</fullName>
    </submittedName>
</protein>
<name>A0ABS8JCY8_9GAMM</name>
<comment type="caution">
    <text evidence="1">The sequence shown here is derived from an EMBL/GenBank/DDBJ whole genome shotgun (WGS) entry which is preliminary data.</text>
</comment>
<evidence type="ECO:0000313" key="1">
    <source>
        <dbReference type="EMBL" id="MCC8361471.1"/>
    </source>
</evidence>
<proteinExistence type="predicted"/>
<dbReference type="Proteomes" id="UP001165293">
    <property type="component" value="Unassembled WGS sequence"/>
</dbReference>
<accession>A0ABS8JCY8</accession>
<dbReference type="EMBL" id="JAJGAK010000001">
    <property type="protein sequence ID" value="MCC8361471.1"/>
    <property type="molecule type" value="Genomic_DNA"/>
</dbReference>
<sequence>MTEPIDFDGDWYGWRLRGRHLVSPDGQRISRTRLEGLLWHDAMQLRLDGFASRRAAEQAKRAQQYGPRIKVVVVPLADYRCGDLSAS</sequence>